<feature type="chain" id="PRO_5045145160" evidence="1">
    <location>
        <begin position="25"/>
        <end position="157"/>
    </location>
</feature>
<keyword evidence="3" id="KW-1185">Reference proteome</keyword>
<evidence type="ECO:0000313" key="3">
    <source>
        <dbReference type="Proteomes" id="UP001620234"/>
    </source>
</evidence>
<accession>A0ABW8L5J9</accession>
<sequence length="157" mass="17645">MPTYKILTLLTIGLIAIKSSIAHAIEPLQTNAAMKIATVTKMYEQDISTEGMDNPVVLQQYANQDLQSAMQLEQDYFDENQLSCNIDYDVLWDSQDPDYTQDKKFSMTNQGLVQVSLAQGSNIYYDLSCDGDGCQVADVILDENGKSLRQHFLESCR</sequence>
<comment type="caution">
    <text evidence="2">The sequence shown here is derived from an EMBL/GenBank/DDBJ whole genome shotgun (WGS) entry which is preliminary data.</text>
</comment>
<organism evidence="2 3">
    <name type="scientific">Psychrobacter namhaensis</name>
    <dbReference type="NCBI Taxonomy" id="292734"/>
    <lineage>
        <taxon>Bacteria</taxon>
        <taxon>Pseudomonadati</taxon>
        <taxon>Pseudomonadota</taxon>
        <taxon>Gammaproteobacteria</taxon>
        <taxon>Moraxellales</taxon>
        <taxon>Moraxellaceae</taxon>
        <taxon>Psychrobacter</taxon>
    </lineage>
</organism>
<evidence type="ECO:0000256" key="1">
    <source>
        <dbReference type="SAM" id="SignalP"/>
    </source>
</evidence>
<protein>
    <submittedName>
        <fullName evidence="2">Uncharacterized protein</fullName>
    </submittedName>
</protein>
<evidence type="ECO:0000313" key="2">
    <source>
        <dbReference type="EMBL" id="MFK4000180.1"/>
    </source>
</evidence>
<dbReference type="RefSeq" id="WP_404671817.1">
    <property type="nucleotide sequence ID" value="NZ_JBJDPD010000002.1"/>
</dbReference>
<dbReference type="EMBL" id="JBJDPD010000002">
    <property type="protein sequence ID" value="MFK4000180.1"/>
    <property type="molecule type" value="Genomic_DNA"/>
</dbReference>
<dbReference type="Proteomes" id="UP001620234">
    <property type="component" value="Unassembled WGS sequence"/>
</dbReference>
<proteinExistence type="predicted"/>
<feature type="signal peptide" evidence="1">
    <location>
        <begin position="1"/>
        <end position="24"/>
    </location>
</feature>
<gene>
    <name evidence="2" type="ORF">ACI2I3_02380</name>
</gene>
<keyword evidence="1" id="KW-0732">Signal</keyword>
<reference evidence="2 3" key="1">
    <citation type="submission" date="2024-11" db="EMBL/GenBank/DDBJ databases">
        <title>The Natural Products Discovery Center: Release of the First 8490 Sequenced Strains for Exploring Actinobacteria Biosynthetic Diversity.</title>
        <authorList>
            <person name="Kalkreuter E."/>
            <person name="Kautsar S.A."/>
            <person name="Yang D."/>
            <person name="Bader C.D."/>
            <person name="Teijaro C.N."/>
            <person name="Fluegel L."/>
            <person name="Davis C.M."/>
            <person name="Simpson J.R."/>
            <person name="Lauterbach L."/>
            <person name="Steele A.D."/>
            <person name="Gui C."/>
            <person name="Meng S."/>
            <person name="Li G."/>
            <person name="Viehrig K."/>
            <person name="Ye F."/>
            <person name="Su P."/>
            <person name="Kiefer A.F."/>
            <person name="Nichols A."/>
            <person name="Cepeda A.J."/>
            <person name="Yan W."/>
            <person name="Fan B."/>
            <person name="Jiang Y."/>
            <person name="Adhikari A."/>
            <person name="Zheng C.-J."/>
            <person name="Schuster L."/>
            <person name="Cowan T.M."/>
            <person name="Smanski M.J."/>
            <person name="Chevrette M.G."/>
            <person name="De Carvalho L.P.S."/>
            <person name="Shen B."/>
        </authorList>
    </citation>
    <scope>NUCLEOTIDE SEQUENCE [LARGE SCALE GENOMIC DNA]</scope>
    <source>
        <strain evidence="2 3">NPDC077433</strain>
    </source>
</reference>
<name>A0ABW8L5J9_9GAMM</name>